<keyword evidence="1" id="KW-0732">Signal</keyword>
<dbReference type="RefSeq" id="XP_014182358.1">
    <property type="nucleotide sequence ID" value="XM_014326883.1"/>
</dbReference>
<protein>
    <submittedName>
        <fullName evidence="2">Uncharacterized protein</fullName>
    </submittedName>
</protein>
<dbReference type="GeneID" id="25991411"/>
<sequence length="125" mass="13857">MLFLIGSVLLSLVAAATPAPYCNVTASVEDNTLLRVHSCNYQWIVSAGNQPNCPETQVGDNFVYKCIILDSEELGNSCDETYFVAAARRELSCPVTADRAEFDYCDPIPEFGLQVYSCPWEPYTE</sequence>
<evidence type="ECO:0000313" key="2">
    <source>
        <dbReference type="EMBL" id="EJT50926.1"/>
    </source>
</evidence>
<dbReference type="Proteomes" id="UP000002748">
    <property type="component" value="Unassembled WGS sequence"/>
</dbReference>
<comment type="caution">
    <text evidence="2">The sequence shown here is derived from an EMBL/GenBank/DDBJ whole genome shotgun (WGS) entry which is preliminary data.</text>
</comment>
<organism evidence="2 3">
    <name type="scientific">Trichosporon asahii var. asahii (strain ATCC 90039 / CBS 2479 / JCM 2466 / KCTC 7840 / NBRC 103889/ NCYC 2677 / UAMH 7654)</name>
    <name type="common">Yeast</name>
    <dbReference type="NCBI Taxonomy" id="1186058"/>
    <lineage>
        <taxon>Eukaryota</taxon>
        <taxon>Fungi</taxon>
        <taxon>Dikarya</taxon>
        <taxon>Basidiomycota</taxon>
        <taxon>Agaricomycotina</taxon>
        <taxon>Tremellomycetes</taxon>
        <taxon>Trichosporonales</taxon>
        <taxon>Trichosporonaceae</taxon>
        <taxon>Trichosporon</taxon>
    </lineage>
</organism>
<dbReference type="KEGG" id="tasa:A1Q1_07899"/>
<dbReference type="HOGENOM" id="CLU_2016824_0_0_1"/>
<evidence type="ECO:0000313" key="3">
    <source>
        <dbReference type="Proteomes" id="UP000002748"/>
    </source>
</evidence>
<evidence type="ECO:0000256" key="1">
    <source>
        <dbReference type="SAM" id="SignalP"/>
    </source>
</evidence>
<dbReference type="EMBL" id="ALBS01000080">
    <property type="protein sequence ID" value="EJT50926.1"/>
    <property type="molecule type" value="Genomic_DNA"/>
</dbReference>
<gene>
    <name evidence="2" type="ORF">A1Q1_07899</name>
</gene>
<feature type="signal peptide" evidence="1">
    <location>
        <begin position="1"/>
        <end position="15"/>
    </location>
</feature>
<feature type="chain" id="PRO_5012632973" evidence="1">
    <location>
        <begin position="16"/>
        <end position="125"/>
    </location>
</feature>
<reference evidence="2 3" key="1">
    <citation type="journal article" date="2012" name="Eukaryot. Cell">
        <title>Draft genome sequence of CBS 2479, the standard type strain of Trichosporon asahii.</title>
        <authorList>
            <person name="Yang R.Y."/>
            <person name="Li H.T."/>
            <person name="Zhu H."/>
            <person name="Zhou G.P."/>
            <person name="Wang M."/>
            <person name="Wang L."/>
        </authorList>
    </citation>
    <scope>NUCLEOTIDE SEQUENCE [LARGE SCALE GENOMIC DNA]</scope>
    <source>
        <strain evidence="3">ATCC 90039 / CBS 2479 / JCM 2466 / KCTC 7840 / NCYC 2677 / UAMH 7654</strain>
    </source>
</reference>
<proteinExistence type="predicted"/>
<dbReference type="AlphaFoldDB" id="J5THD0"/>
<dbReference type="VEuPathDB" id="FungiDB:A1Q1_07899"/>
<name>J5THD0_TRIAS</name>
<accession>J5THD0</accession>